<evidence type="ECO:0000259" key="1">
    <source>
        <dbReference type="PROSITE" id="PS50943"/>
    </source>
</evidence>
<name>A0A370FLS3_9BURK</name>
<accession>A0A370FLS3</accession>
<dbReference type="AlphaFoldDB" id="A0A370FLS3"/>
<evidence type="ECO:0000313" key="2">
    <source>
        <dbReference type="EMBL" id="RDI28646.1"/>
    </source>
</evidence>
<dbReference type="SMART" id="SM00530">
    <property type="entry name" value="HTH_XRE"/>
    <property type="match status" value="1"/>
</dbReference>
<gene>
    <name evidence="2" type="ORF">DFR41_101402</name>
</gene>
<reference evidence="2 3" key="1">
    <citation type="submission" date="2018-07" db="EMBL/GenBank/DDBJ databases">
        <title>Genomic Encyclopedia of Type Strains, Phase IV (KMG-IV): sequencing the most valuable type-strain genomes for metagenomic binning, comparative biology and taxonomic classification.</title>
        <authorList>
            <person name="Goeker M."/>
        </authorList>
    </citation>
    <scope>NUCLEOTIDE SEQUENCE [LARGE SCALE GENOMIC DNA]</scope>
    <source>
        <strain evidence="2 3">DSM 21352</strain>
    </source>
</reference>
<keyword evidence="3" id="KW-1185">Reference proteome</keyword>
<dbReference type="InterPro" id="IPR010982">
    <property type="entry name" value="Lambda_DNA-bd_dom_sf"/>
</dbReference>
<organism evidence="2 3">
    <name type="scientific">Pseudacidovorax intermedius</name>
    <dbReference type="NCBI Taxonomy" id="433924"/>
    <lineage>
        <taxon>Bacteria</taxon>
        <taxon>Pseudomonadati</taxon>
        <taxon>Pseudomonadota</taxon>
        <taxon>Betaproteobacteria</taxon>
        <taxon>Burkholderiales</taxon>
        <taxon>Comamonadaceae</taxon>
        <taxon>Pseudacidovorax</taxon>
    </lineage>
</organism>
<dbReference type="PROSITE" id="PS50943">
    <property type="entry name" value="HTH_CROC1"/>
    <property type="match status" value="1"/>
</dbReference>
<dbReference type="RefSeq" id="WP_114801504.1">
    <property type="nucleotide sequence ID" value="NZ_QQAV01000001.1"/>
</dbReference>
<dbReference type="EMBL" id="QQAV01000001">
    <property type="protein sequence ID" value="RDI28646.1"/>
    <property type="molecule type" value="Genomic_DNA"/>
</dbReference>
<dbReference type="Proteomes" id="UP000255265">
    <property type="component" value="Unassembled WGS sequence"/>
</dbReference>
<dbReference type="InterPro" id="IPR001387">
    <property type="entry name" value="Cro/C1-type_HTH"/>
</dbReference>
<dbReference type="SUPFAM" id="SSF47413">
    <property type="entry name" value="lambda repressor-like DNA-binding domains"/>
    <property type="match status" value="1"/>
</dbReference>
<sequence length="104" mass="11308">MELTLSSPAEIASTLCTRLRTERLAQGMTQAEVAARAGVAVNTVSNLEAGRSTAFENVVRVAVVLGRRDELVALFQPRLESLHDIARYEGSAKRQRARRKAGDA</sequence>
<proteinExistence type="predicted"/>
<protein>
    <submittedName>
        <fullName evidence="2">Helix-turn-helix protein</fullName>
    </submittedName>
</protein>
<dbReference type="CDD" id="cd00093">
    <property type="entry name" value="HTH_XRE"/>
    <property type="match status" value="1"/>
</dbReference>
<feature type="domain" description="HTH cro/C1-type" evidence="1">
    <location>
        <begin position="19"/>
        <end position="71"/>
    </location>
</feature>
<dbReference type="GO" id="GO:0003677">
    <property type="term" value="F:DNA binding"/>
    <property type="evidence" value="ECO:0007669"/>
    <property type="project" value="InterPro"/>
</dbReference>
<comment type="caution">
    <text evidence="2">The sequence shown here is derived from an EMBL/GenBank/DDBJ whole genome shotgun (WGS) entry which is preliminary data.</text>
</comment>
<dbReference type="OrthoDB" id="6433578at2"/>
<evidence type="ECO:0000313" key="3">
    <source>
        <dbReference type="Proteomes" id="UP000255265"/>
    </source>
</evidence>
<dbReference type="Pfam" id="PF01381">
    <property type="entry name" value="HTH_3"/>
    <property type="match status" value="1"/>
</dbReference>
<dbReference type="Gene3D" id="1.10.260.40">
    <property type="entry name" value="lambda repressor-like DNA-binding domains"/>
    <property type="match status" value="1"/>
</dbReference>